<accession>A0A8S4SJF8</accession>
<evidence type="ECO:0000256" key="1">
    <source>
        <dbReference type="SAM" id="Phobius"/>
    </source>
</evidence>
<keyword evidence="1" id="KW-0472">Membrane</keyword>
<organism evidence="2 3">
    <name type="scientific">Pararge aegeria aegeria</name>
    <dbReference type="NCBI Taxonomy" id="348720"/>
    <lineage>
        <taxon>Eukaryota</taxon>
        <taxon>Metazoa</taxon>
        <taxon>Ecdysozoa</taxon>
        <taxon>Arthropoda</taxon>
        <taxon>Hexapoda</taxon>
        <taxon>Insecta</taxon>
        <taxon>Pterygota</taxon>
        <taxon>Neoptera</taxon>
        <taxon>Endopterygota</taxon>
        <taxon>Lepidoptera</taxon>
        <taxon>Glossata</taxon>
        <taxon>Ditrysia</taxon>
        <taxon>Papilionoidea</taxon>
        <taxon>Nymphalidae</taxon>
        <taxon>Satyrinae</taxon>
        <taxon>Satyrini</taxon>
        <taxon>Parargina</taxon>
        <taxon>Pararge</taxon>
    </lineage>
</organism>
<protein>
    <submittedName>
        <fullName evidence="2">Jg17185 protein</fullName>
    </submittedName>
</protein>
<comment type="caution">
    <text evidence="2">The sequence shown here is derived from an EMBL/GenBank/DDBJ whole genome shotgun (WGS) entry which is preliminary data.</text>
</comment>
<evidence type="ECO:0000313" key="2">
    <source>
        <dbReference type="EMBL" id="CAH2261146.1"/>
    </source>
</evidence>
<sequence length="172" mass="18072">MKDRIWKVALRCEQSSFPVVELRVGPGPGPGCRAATAAAVAAATAAAAAVAAAAAARSAAARYGCVLCCWISIFSTVMSGFIAVASCGLRTSLPIDILEMSLKKLKVCFNLSLQKEQSYHSIKDYVIEDGPSMFSGKPIAYIQSNTSQGVQGSRPAICRPVSIKLQRTRCGG</sequence>
<feature type="transmembrane region" description="Helical" evidence="1">
    <location>
        <begin position="34"/>
        <end position="56"/>
    </location>
</feature>
<dbReference type="Proteomes" id="UP000838756">
    <property type="component" value="Unassembled WGS sequence"/>
</dbReference>
<keyword evidence="1" id="KW-0812">Transmembrane</keyword>
<name>A0A8S4SJF8_9NEOP</name>
<dbReference type="EMBL" id="CAKXAJ010026185">
    <property type="protein sequence ID" value="CAH2261146.1"/>
    <property type="molecule type" value="Genomic_DNA"/>
</dbReference>
<gene>
    <name evidence="2" type="primary">jg17185</name>
    <name evidence="2" type="ORF">PAEG_LOCUS23854</name>
</gene>
<reference evidence="2" key="1">
    <citation type="submission" date="2022-03" db="EMBL/GenBank/DDBJ databases">
        <authorList>
            <person name="Lindestad O."/>
        </authorList>
    </citation>
    <scope>NUCLEOTIDE SEQUENCE</scope>
</reference>
<feature type="transmembrane region" description="Helical" evidence="1">
    <location>
        <begin position="63"/>
        <end position="85"/>
    </location>
</feature>
<dbReference type="AlphaFoldDB" id="A0A8S4SJF8"/>
<proteinExistence type="predicted"/>
<evidence type="ECO:0000313" key="3">
    <source>
        <dbReference type="Proteomes" id="UP000838756"/>
    </source>
</evidence>
<keyword evidence="3" id="KW-1185">Reference proteome</keyword>
<keyword evidence="1" id="KW-1133">Transmembrane helix</keyword>